<protein>
    <recommendedName>
        <fullName evidence="2">Brix domain-containing protein</fullName>
    </recommendedName>
</protein>
<dbReference type="GO" id="GO:0006364">
    <property type="term" value="P:rRNA processing"/>
    <property type="evidence" value="ECO:0007669"/>
    <property type="project" value="InterPro"/>
</dbReference>
<dbReference type="OrthoDB" id="10261452at2759"/>
<evidence type="ECO:0000256" key="1">
    <source>
        <dbReference type="SAM" id="MobiDB-lite"/>
    </source>
</evidence>
<dbReference type="PANTHER" id="PTHR12661:SF5">
    <property type="entry name" value="SUPPRESSOR OF SWI4 1 HOMOLOG"/>
    <property type="match status" value="1"/>
</dbReference>
<proteinExistence type="predicted"/>
<evidence type="ECO:0000313" key="4">
    <source>
        <dbReference type="Proteomes" id="UP001152798"/>
    </source>
</evidence>
<dbReference type="SMART" id="SM00879">
    <property type="entry name" value="Brix"/>
    <property type="match status" value="1"/>
</dbReference>
<feature type="region of interest" description="Disordered" evidence="1">
    <location>
        <begin position="238"/>
        <end position="262"/>
    </location>
</feature>
<feature type="compositionally biased region" description="Basic and acidic residues" evidence="1">
    <location>
        <begin position="317"/>
        <end position="349"/>
    </location>
</feature>
<feature type="compositionally biased region" description="Basic residues" evidence="1">
    <location>
        <begin position="430"/>
        <end position="470"/>
    </location>
</feature>
<evidence type="ECO:0000313" key="3">
    <source>
        <dbReference type="EMBL" id="CAH1400375.1"/>
    </source>
</evidence>
<sequence>MARKKKGLCKKRNIQAAAEEPEELVRAPHSFIFHRGLVGKYILRLIRDFRNVMEPFTATNLRPRKSNSIKDFVAVTGVLHVSHMVILTQTVLSPYLRIIRVPRGPTLTFKIHNYTLSTDVLSSLRKQYAFNKIFLNSPLVVLNGFTGDDPHIKLMVATFQGMFPTINITTVNLKSISRCVLFNYNKDTKMIDFRHYVIRSRPLGISKAVKKLGRNKIPDLSRYKDVSEFITKSDLLSDSEVEDDPGSHVSLPQTLGPRSTKGNKAAVRLTEYGPRMTLQLIKVEAGIMEGEVLFHEYVNKTEEEKEMIRQRLEEKRKLKEKRRKEQMANVKKKEEAKEAAKQKSLEGMKKAGINVGGEPVKEEEQDDDAEWYRQEVGEEPDPELFQQSQKKSILKRKRNEGGGDGSLPPKRMRKDVHKKSVRFSGVPKKTVNKKNIKQPQRKPVKKQPAGKRKGKGRKNMGTRVTKGKRH</sequence>
<feature type="domain" description="Brix" evidence="2">
    <location>
        <begin position="28"/>
        <end position="289"/>
    </location>
</feature>
<feature type="compositionally biased region" description="Basic residues" evidence="1">
    <location>
        <begin position="410"/>
        <end position="421"/>
    </location>
</feature>
<dbReference type="AlphaFoldDB" id="A0A9P0MPV7"/>
<dbReference type="GO" id="GO:0030687">
    <property type="term" value="C:preribosome, large subunit precursor"/>
    <property type="evidence" value="ECO:0007669"/>
    <property type="project" value="TreeGrafter"/>
</dbReference>
<accession>A0A9P0MPV7</accession>
<dbReference type="InterPro" id="IPR045112">
    <property type="entry name" value="PPAN-like"/>
</dbReference>
<name>A0A9P0MPV7_NEZVI</name>
<dbReference type="GO" id="GO:0019843">
    <property type="term" value="F:rRNA binding"/>
    <property type="evidence" value="ECO:0007669"/>
    <property type="project" value="InterPro"/>
</dbReference>
<reference evidence="3" key="1">
    <citation type="submission" date="2022-01" db="EMBL/GenBank/DDBJ databases">
        <authorList>
            <person name="King R."/>
        </authorList>
    </citation>
    <scope>NUCLEOTIDE SEQUENCE</scope>
</reference>
<dbReference type="PROSITE" id="PS50833">
    <property type="entry name" value="BRIX"/>
    <property type="match status" value="1"/>
</dbReference>
<dbReference type="InterPro" id="IPR007109">
    <property type="entry name" value="Brix"/>
</dbReference>
<dbReference type="Proteomes" id="UP001152798">
    <property type="component" value="Chromosome 4"/>
</dbReference>
<keyword evidence="4" id="KW-1185">Reference proteome</keyword>
<dbReference type="EMBL" id="OV725080">
    <property type="protein sequence ID" value="CAH1400375.1"/>
    <property type="molecule type" value="Genomic_DNA"/>
</dbReference>
<organism evidence="3 4">
    <name type="scientific">Nezara viridula</name>
    <name type="common">Southern green stink bug</name>
    <name type="synonym">Cimex viridulus</name>
    <dbReference type="NCBI Taxonomy" id="85310"/>
    <lineage>
        <taxon>Eukaryota</taxon>
        <taxon>Metazoa</taxon>
        <taxon>Ecdysozoa</taxon>
        <taxon>Arthropoda</taxon>
        <taxon>Hexapoda</taxon>
        <taxon>Insecta</taxon>
        <taxon>Pterygota</taxon>
        <taxon>Neoptera</taxon>
        <taxon>Paraneoptera</taxon>
        <taxon>Hemiptera</taxon>
        <taxon>Heteroptera</taxon>
        <taxon>Panheteroptera</taxon>
        <taxon>Pentatomomorpha</taxon>
        <taxon>Pentatomoidea</taxon>
        <taxon>Pentatomidae</taxon>
        <taxon>Pentatominae</taxon>
        <taxon>Nezara</taxon>
    </lineage>
</organism>
<dbReference type="GO" id="GO:0000027">
    <property type="term" value="P:ribosomal large subunit assembly"/>
    <property type="evidence" value="ECO:0007669"/>
    <property type="project" value="TreeGrafter"/>
</dbReference>
<feature type="region of interest" description="Disordered" evidence="1">
    <location>
        <begin position="317"/>
        <end position="470"/>
    </location>
</feature>
<evidence type="ECO:0000259" key="2">
    <source>
        <dbReference type="PROSITE" id="PS50833"/>
    </source>
</evidence>
<dbReference type="PANTHER" id="PTHR12661">
    <property type="entry name" value="PETER PAN-RELATED"/>
    <property type="match status" value="1"/>
</dbReference>
<dbReference type="Pfam" id="PF04427">
    <property type="entry name" value="Brix"/>
    <property type="match status" value="1"/>
</dbReference>
<feature type="compositionally biased region" description="Polar residues" evidence="1">
    <location>
        <begin position="250"/>
        <end position="262"/>
    </location>
</feature>
<gene>
    <name evidence="3" type="ORF">NEZAVI_LOCUS9631</name>
</gene>